<feature type="transmembrane region" description="Helical" evidence="5">
    <location>
        <begin position="130"/>
        <end position="147"/>
    </location>
</feature>
<dbReference type="GO" id="GO:0030416">
    <property type="term" value="P:methylamine metabolic process"/>
    <property type="evidence" value="ECO:0007669"/>
    <property type="project" value="InterPro"/>
</dbReference>
<sequence length="152" mass="17400">MKTTVSNIRIVQINENIRQIAAFIVCLICLALFVISAYEKIVDHERFLRGLSRVKLVGQYAVFISYFVPASKIIVSLLLINPATQRWGLWGFTGLMGVFTLYIGSMIFWAEKLPCNCNLIIEKLDWGQHLWLNMGFLVLVISALWLGRAKRH</sequence>
<dbReference type="OrthoDB" id="673785at2"/>
<dbReference type="RefSeq" id="WP_131592614.1">
    <property type="nucleotide sequence ID" value="NZ_SJSL01000001.1"/>
</dbReference>
<protein>
    <recommendedName>
        <fullName evidence="6">Methylamine utilisation protein MauE domain-containing protein</fullName>
    </recommendedName>
</protein>
<comment type="subcellular location">
    <subcellularLocation>
        <location evidence="1">Membrane</location>
        <topology evidence="1">Multi-pass membrane protein</topology>
    </subcellularLocation>
</comment>
<keyword evidence="4 5" id="KW-0472">Membrane</keyword>
<dbReference type="GO" id="GO:0016020">
    <property type="term" value="C:membrane"/>
    <property type="evidence" value="ECO:0007669"/>
    <property type="project" value="UniProtKB-SubCell"/>
</dbReference>
<evidence type="ECO:0000313" key="7">
    <source>
        <dbReference type="EMBL" id="TCD02726.1"/>
    </source>
</evidence>
<gene>
    <name evidence="7" type="ORF">EZ437_01685</name>
</gene>
<organism evidence="7 8">
    <name type="scientific">Pedobacter psychroterrae</name>
    <dbReference type="NCBI Taxonomy" id="2530453"/>
    <lineage>
        <taxon>Bacteria</taxon>
        <taxon>Pseudomonadati</taxon>
        <taxon>Bacteroidota</taxon>
        <taxon>Sphingobacteriia</taxon>
        <taxon>Sphingobacteriales</taxon>
        <taxon>Sphingobacteriaceae</taxon>
        <taxon>Pedobacter</taxon>
    </lineage>
</organism>
<evidence type="ECO:0000313" key="8">
    <source>
        <dbReference type="Proteomes" id="UP000293347"/>
    </source>
</evidence>
<keyword evidence="8" id="KW-1185">Reference proteome</keyword>
<feature type="transmembrane region" description="Helical" evidence="5">
    <location>
        <begin position="87"/>
        <end position="110"/>
    </location>
</feature>
<comment type="caution">
    <text evidence="7">The sequence shown here is derived from an EMBL/GenBank/DDBJ whole genome shotgun (WGS) entry which is preliminary data.</text>
</comment>
<dbReference type="Proteomes" id="UP000293347">
    <property type="component" value="Unassembled WGS sequence"/>
</dbReference>
<feature type="transmembrane region" description="Helical" evidence="5">
    <location>
        <begin position="20"/>
        <end position="38"/>
    </location>
</feature>
<feature type="transmembrane region" description="Helical" evidence="5">
    <location>
        <begin position="58"/>
        <end position="80"/>
    </location>
</feature>
<name>A0A4R0NPK5_9SPHI</name>
<keyword evidence="3 5" id="KW-1133">Transmembrane helix</keyword>
<dbReference type="Pfam" id="PF07291">
    <property type="entry name" value="MauE"/>
    <property type="match status" value="1"/>
</dbReference>
<evidence type="ECO:0000259" key="6">
    <source>
        <dbReference type="Pfam" id="PF07291"/>
    </source>
</evidence>
<evidence type="ECO:0000256" key="3">
    <source>
        <dbReference type="ARBA" id="ARBA00022989"/>
    </source>
</evidence>
<evidence type="ECO:0000256" key="1">
    <source>
        <dbReference type="ARBA" id="ARBA00004141"/>
    </source>
</evidence>
<accession>A0A4R0NPK5</accession>
<dbReference type="AlphaFoldDB" id="A0A4R0NPK5"/>
<dbReference type="InterPro" id="IPR009908">
    <property type="entry name" value="Methylamine_util_MauE"/>
</dbReference>
<proteinExistence type="predicted"/>
<evidence type="ECO:0000256" key="4">
    <source>
        <dbReference type="ARBA" id="ARBA00023136"/>
    </source>
</evidence>
<feature type="domain" description="Methylamine utilisation protein MauE" evidence="6">
    <location>
        <begin position="20"/>
        <end position="146"/>
    </location>
</feature>
<evidence type="ECO:0000256" key="2">
    <source>
        <dbReference type="ARBA" id="ARBA00022692"/>
    </source>
</evidence>
<keyword evidence="2 5" id="KW-0812">Transmembrane</keyword>
<reference evidence="7 8" key="1">
    <citation type="submission" date="2019-02" db="EMBL/GenBank/DDBJ databases">
        <title>Pedobacter sp. RP-1-14 sp. nov., isolated from Arctic soil.</title>
        <authorList>
            <person name="Dahal R.H."/>
        </authorList>
    </citation>
    <scope>NUCLEOTIDE SEQUENCE [LARGE SCALE GENOMIC DNA]</scope>
    <source>
        <strain evidence="7 8">RP-1-14</strain>
    </source>
</reference>
<dbReference type="EMBL" id="SJSL01000001">
    <property type="protein sequence ID" value="TCD02726.1"/>
    <property type="molecule type" value="Genomic_DNA"/>
</dbReference>
<evidence type="ECO:0000256" key="5">
    <source>
        <dbReference type="SAM" id="Phobius"/>
    </source>
</evidence>